<feature type="signal peptide" evidence="1">
    <location>
        <begin position="1"/>
        <end position="29"/>
    </location>
</feature>
<dbReference type="AlphaFoldDB" id="A0A2N3V0N4"/>
<reference evidence="2 3" key="1">
    <citation type="submission" date="2017-12" db="EMBL/GenBank/DDBJ databases">
        <title>Genomic Encyclopedia of Type Strains, Phase III (KMG-III): the genomes of soil and plant-associated and newly described type strains.</title>
        <authorList>
            <person name="Whitman W."/>
        </authorList>
    </citation>
    <scope>NUCLEOTIDE SEQUENCE [LARGE SCALE GENOMIC DNA]</scope>
    <source>
        <strain evidence="2 3">LP43</strain>
    </source>
</reference>
<keyword evidence="3" id="KW-1185">Reference proteome</keyword>
<gene>
    <name evidence="2" type="ORF">BD749_0074</name>
</gene>
<protein>
    <submittedName>
        <fullName evidence="2">Uncharacterized protein</fullName>
    </submittedName>
</protein>
<dbReference type="OrthoDB" id="949867at2"/>
<proteinExistence type="predicted"/>
<comment type="caution">
    <text evidence="2">The sequence shown here is derived from an EMBL/GenBank/DDBJ whole genome shotgun (WGS) entry which is preliminary data.</text>
</comment>
<evidence type="ECO:0000313" key="3">
    <source>
        <dbReference type="Proteomes" id="UP000233782"/>
    </source>
</evidence>
<sequence length="200" mass="22687">MKTLPFRYGRMRSVTLLLLGIALCTGLGSCDKEPEFNLPPITQEGRNTLGFKANGKVWVNHGDICNFFDCVDNFVDARLHKNPDGTRSLFVRAEYHYSFKDEKKYISQSFSFSAKDVSQPGIYTLTPAHGDMAALEVNMSQNDFYHLVNDAQLTLHVTRLDTVKHIVSGQFEGKLNHYTDGTKTMTISEGRFDTKLTYTW</sequence>
<dbReference type="EMBL" id="PJMU01000001">
    <property type="protein sequence ID" value="PKV75136.1"/>
    <property type="molecule type" value="Genomic_DNA"/>
</dbReference>
<organism evidence="2 3">
    <name type="scientific">Pontibacter ramchanderi</name>
    <dbReference type="NCBI Taxonomy" id="1179743"/>
    <lineage>
        <taxon>Bacteria</taxon>
        <taxon>Pseudomonadati</taxon>
        <taxon>Bacteroidota</taxon>
        <taxon>Cytophagia</taxon>
        <taxon>Cytophagales</taxon>
        <taxon>Hymenobacteraceae</taxon>
        <taxon>Pontibacter</taxon>
    </lineage>
</organism>
<dbReference type="Proteomes" id="UP000233782">
    <property type="component" value="Unassembled WGS sequence"/>
</dbReference>
<name>A0A2N3V0N4_9BACT</name>
<keyword evidence="1" id="KW-0732">Signal</keyword>
<accession>A0A2N3V0N4</accession>
<feature type="chain" id="PRO_5014619687" evidence="1">
    <location>
        <begin position="30"/>
        <end position="200"/>
    </location>
</feature>
<dbReference type="RefSeq" id="WP_101442404.1">
    <property type="nucleotide sequence ID" value="NZ_PJMU01000001.1"/>
</dbReference>
<evidence type="ECO:0000256" key="1">
    <source>
        <dbReference type="SAM" id="SignalP"/>
    </source>
</evidence>
<evidence type="ECO:0000313" key="2">
    <source>
        <dbReference type="EMBL" id="PKV75136.1"/>
    </source>
</evidence>
<dbReference type="PROSITE" id="PS51257">
    <property type="entry name" value="PROKAR_LIPOPROTEIN"/>
    <property type="match status" value="1"/>
</dbReference>